<evidence type="ECO:0000313" key="1">
    <source>
        <dbReference type="EMBL" id="ACU73896.1"/>
    </source>
</evidence>
<proteinExistence type="predicted"/>
<dbReference type="InParanoid" id="C7Q4U8"/>
<dbReference type="eggNOG" id="ENOG502ZQ07">
    <property type="taxonomic scope" value="Bacteria"/>
</dbReference>
<organism evidence="1 2">
    <name type="scientific">Catenulispora acidiphila (strain DSM 44928 / JCM 14897 / NBRC 102108 / NRRL B-24433 / ID139908)</name>
    <dbReference type="NCBI Taxonomy" id="479433"/>
    <lineage>
        <taxon>Bacteria</taxon>
        <taxon>Bacillati</taxon>
        <taxon>Actinomycetota</taxon>
        <taxon>Actinomycetes</taxon>
        <taxon>Catenulisporales</taxon>
        <taxon>Catenulisporaceae</taxon>
        <taxon>Catenulispora</taxon>
    </lineage>
</organism>
<dbReference type="HOGENOM" id="CLU_1640737_0_0_11"/>
<name>C7Q4U8_CATAD</name>
<protein>
    <submittedName>
        <fullName evidence="1">Uncharacterized protein</fullName>
    </submittedName>
</protein>
<evidence type="ECO:0000313" key="2">
    <source>
        <dbReference type="Proteomes" id="UP000000851"/>
    </source>
</evidence>
<dbReference type="EMBL" id="CP001700">
    <property type="protein sequence ID" value="ACU73896.1"/>
    <property type="molecule type" value="Genomic_DNA"/>
</dbReference>
<dbReference type="KEGG" id="cai:Caci_5036"/>
<reference evidence="1 2" key="1">
    <citation type="journal article" date="2009" name="Stand. Genomic Sci.">
        <title>Complete genome sequence of Catenulispora acidiphila type strain (ID 139908).</title>
        <authorList>
            <person name="Copeland A."/>
            <person name="Lapidus A."/>
            <person name="Glavina Del Rio T."/>
            <person name="Nolan M."/>
            <person name="Lucas S."/>
            <person name="Chen F."/>
            <person name="Tice H."/>
            <person name="Cheng J.F."/>
            <person name="Bruce D."/>
            <person name="Goodwin L."/>
            <person name="Pitluck S."/>
            <person name="Mikhailova N."/>
            <person name="Pati A."/>
            <person name="Ivanova N."/>
            <person name="Mavromatis K."/>
            <person name="Chen A."/>
            <person name="Palaniappan K."/>
            <person name="Chain P."/>
            <person name="Land M."/>
            <person name="Hauser L."/>
            <person name="Chang Y.J."/>
            <person name="Jeffries C.D."/>
            <person name="Chertkov O."/>
            <person name="Brettin T."/>
            <person name="Detter J.C."/>
            <person name="Han C."/>
            <person name="Ali Z."/>
            <person name="Tindall B.J."/>
            <person name="Goker M."/>
            <person name="Bristow J."/>
            <person name="Eisen J.A."/>
            <person name="Markowitz V."/>
            <person name="Hugenholtz P."/>
            <person name="Kyrpides N.C."/>
            <person name="Klenk H.P."/>
        </authorList>
    </citation>
    <scope>NUCLEOTIDE SEQUENCE [LARGE SCALE GENOMIC DNA]</scope>
    <source>
        <strain evidence="2">DSM 44928 / JCM 14897 / NBRC 102108 / NRRL B-24433 / ID139908</strain>
    </source>
</reference>
<sequence length="161" mass="17176" precursor="true">MGVVGLVGANGGMTVAVFHAPGANADEAVVAVAVLTAVLWQLAWRCTVVITQDTLRVHYLSCYREVPLSHFERVAIEGGDLVITTAAGQRIKPWPYLASVAGALTGYRQKKAVRDAVAARVDHAEPAECAERHGLKWEFDGKAVAAIASYYVAVVLMATSR</sequence>
<dbReference type="AlphaFoldDB" id="C7Q4U8"/>
<keyword evidence="2" id="KW-1185">Reference proteome</keyword>
<accession>C7Q4U8</accession>
<gene>
    <name evidence="1" type="ordered locus">Caci_5036</name>
</gene>
<dbReference type="Proteomes" id="UP000000851">
    <property type="component" value="Chromosome"/>
</dbReference>